<evidence type="ECO:0000259" key="2">
    <source>
        <dbReference type="PROSITE" id="PS50910"/>
    </source>
</evidence>
<dbReference type="InterPro" id="IPR007842">
    <property type="entry name" value="HEPN_dom"/>
</dbReference>
<dbReference type="RefSeq" id="WP_079715437.1">
    <property type="nucleotide sequence ID" value="NZ_FUYS01000002.1"/>
</dbReference>
<dbReference type="OrthoDB" id="1321649at2"/>
<dbReference type="SUPFAM" id="SSF81593">
    <property type="entry name" value="Nucleotidyltransferase substrate binding subunit/domain"/>
    <property type="match status" value="1"/>
</dbReference>
<feature type="compositionally biased region" description="Polar residues" evidence="1">
    <location>
        <begin position="275"/>
        <end position="284"/>
    </location>
</feature>
<dbReference type="PROSITE" id="PS50910">
    <property type="entry name" value="HEPN"/>
    <property type="match status" value="1"/>
</dbReference>
<organism evidence="3 4">
    <name type="scientific">Parapedobacter luteus</name>
    <dbReference type="NCBI Taxonomy" id="623280"/>
    <lineage>
        <taxon>Bacteria</taxon>
        <taxon>Pseudomonadati</taxon>
        <taxon>Bacteroidota</taxon>
        <taxon>Sphingobacteriia</taxon>
        <taxon>Sphingobacteriales</taxon>
        <taxon>Sphingobacteriaceae</taxon>
        <taxon>Parapedobacter</taxon>
    </lineage>
</organism>
<accession>A0A1T5AF47</accession>
<dbReference type="AlphaFoldDB" id="A0A1T5AF47"/>
<evidence type="ECO:0000313" key="4">
    <source>
        <dbReference type="Proteomes" id="UP000190541"/>
    </source>
</evidence>
<proteinExistence type="predicted"/>
<dbReference type="EMBL" id="FUYS01000002">
    <property type="protein sequence ID" value="SKB33594.1"/>
    <property type="molecule type" value="Genomic_DNA"/>
</dbReference>
<protein>
    <submittedName>
        <fullName evidence="3">HEPN domain-containing protein</fullName>
    </submittedName>
</protein>
<name>A0A1T5AF47_9SPHI</name>
<sequence length="588" mass="68312">MNSKNITQTPDLTLQLIIQRITENLAVEEIYLYPFRMQGKLFNQLYVLLRHESGQEIISARALCNVAVSEKAGYHAEVLFPEDVNRQINQGNIRVTLIYHPNNRVYENPNPGSRVVFQEVNYQKRYKKAARYFEKEIAKLYAFEKGYRFYMDSENYSQASFMLHQVIELGFRLAEHLIMGKAKLTHSIRKHQEYIRAVSPEMGSLFAEEEWDILRKLDESYSSARYDHDFSVSKEDLDVAADKSKALLAYLTAFNRDLLDELQRRQAEESRVMEQSENSEQTTTNHEETVDAMDVVDAVNESTEGDGPAGSGIFSAEDHRHHILAAISRYFAPTHVFCFAHQSREERSVNLVTLEKRETKRHRYYLAILTEETLEHPLRQQHQINEVLGDELEIVALYFKLGTFNKKLEEGDTFFHFLVDTAERWCSKNGLLTQSGTPEAVDLAERDWQWKRYLWSAEGMIEMAEEHIGTRHDESCAVVMAQAMEQLCLGMLHAIWGYRPDNILNLMYLIQLTESITPLASEHFCLDIPEERKMVVQLSQALNQLRYNPGYRADGYALHIVHDRLKTFSKSVEELVNYHFEEQEAVVQ</sequence>
<dbReference type="Proteomes" id="UP000190541">
    <property type="component" value="Unassembled WGS sequence"/>
</dbReference>
<dbReference type="Pfam" id="PF05168">
    <property type="entry name" value="HEPN"/>
    <property type="match status" value="1"/>
</dbReference>
<keyword evidence="4" id="KW-1185">Reference proteome</keyword>
<feature type="domain" description="HEPN" evidence="2">
    <location>
        <begin position="137"/>
        <end position="254"/>
    </location>
</feature>
<gene>
    <name evidence="3" type="ORF">SAMN05660226_00688</name>
</gene>
<feature type="region of interest" description="Disordered" evidence="1">
    <location>
        <begin position="267"/>
        <end position="286"/>
    </location>
</feature>
<dbReference type="Gene3D" id="1.20.120.330">
    <property type="entry name" value="Nucleotidyltransferases domain 2"/>
    <property type="match status" value="2"/>
</dbReference>
<dbReference type="STRING" id="623280.SAMN05660226_00688"/>
<reference evidence="3 4" key="1">
    <citation type="submission" date="2017-02" db="EMBL/GenBank/DDBJ databases">
        <authorList>
            <person name="Peterson S.W."/>
        </authorList>
    </citation>
    <scope>NUCLEOTIDE SEQUENCE [LARGE SCALE GENOMIC DNA]</scope>
    <source>
        <strain evidence="3 4">DSM 22899</strain>
    </source>
</reference>
<evidence type="ECO:0000313" key="3">
    <source>
        <dbReference type="EMBL" id="SKB33594.1"/>
    </source>
</evidence>
<evidence type="ECO:0000256" key="1">
    <source>
        <dbReference type="SAM" id="MobiDB-lite"/>
    </source>
</evidence>